<protein>
    <recommendedName>
        <fullName evidence="3">Glycosyl transferase family 1 domain-containing protein</fullName>
    </recommendedName>
</protein>
<dbReference type="Gene3D" id="3.40.50.2000">
    <property type="entry name" value="Glycogen Phosphorylase B"/>
    <property type="match status" value="1"/>
</dbReference>
<organism evidence="1 2">
    <name type="scientific">Candidatus Taylorbacteria bacterium RIFCSPHIGHO2_12_FULL_45_16</name>
    <dbReference type="NCBI Taxonomy" id="1802315"/>
    <lineage>
        <taxon>Bacteria</taxon>
        <taxon>Candidatus Tayloriibacteriota</taxon>
    </lineage>
</organism>
<comment type="caution">
    <text evidence="1">The sequence shown here is derived from an EMBL/GenBank/DDBJ whole genome shotgun (WGS) entry which is preliminary data.</text>
</comment>
<sequence>MISLKSKNCGVDNKKWILLSFVTHPFAITKNELLKSPHTTPWECIELAKILLEHGYNVDVIDLTNQSFIPKKKYTMVIDVHQNLERFTHYLPSNCIKIYYITGSHWKYHNKAELQRIAEFRNRRGVTLLPRRQITPSKNIEYADYVTSLGNSFAKNTYAYAHKEITQIPLLSTISLPSPQNKNFELIKKNFVWIGGGGAVHKGLDLVLETFLNLPDYNLTVCGPVEREEDFYDFYKKELCETPNIKFVGRINIRGEQFKDIMNNTIGLVYPSCSEGQSGSVITALHAGLIPIVTYQSGVDVYPFGIILKSFSVSEITAQIKQISGLSIDELRARSVSAWDYAQENHTREVFKEKYTAFVDDIIKKKHL</sequence>
<dbReference type="Proteomes" id="UP000178089">
    <property type="component" value="Unassembled WGS sequence"/>
</dbReference>
<reference evidence="1 2" key="1">
    <citation type="journal article" date="2016" name="Nat. Commun.">
        <title>Thousands of microbial genomes shed light on interconnected biogeochemical processes in an aquifer system.</title>
        <authorList>
            <person name="Anantharaman K."/>
            <person name="Brown C.T."/>
            <person name="Hug L.A."/>
            <person name="Sharon I."/>
            <person name="Castelle C.J."/>
            <person name="Probst A.J."/>
            <person name="Thomas B.C."/>
            <person name="Singh A."/>
            <person name="Wilkins M.J."/>
            <person name="Karaoz U."/>
            <person name="Brodie E.L."/>
            <person name="Williams K.H."/>
            <person name="Hubbard S.S."/>
            <person name="Banfield J.F."/>
        </authorList>
    </citation>
    <scope>NUCLEOTIDE SEQUENCE [LARGE SCALE GENOMIC DNA]</scope>
</reference>
<proteinExistence type="predicted"/>
<name>A0A1G2N288_9BACT</name>
<evidence type="ECO:0000313" key="2">
    <source>
        <dbReference type="Proteomes" id="UP000178089"/>
    </source>
</evidence>
<evidence type="ECO:0000313" key="1">
    <source>
        <dbReference type="EMBL" id="OHA29499.1"/>
    </source>
</evidence>
<dbReference type="SUPFAM" id="SSF53756">
    <property type="entry name" value="UDP-Glycosyltransferase/glycogen phosphorylase"/>
    <property type="match status" value="1"/>
</dbReference>
<accession>A0A1G2N288</accession>
<dbReference type="Pfam" id="PF13692">
    <property type="entry name" value="Glyco_trans_1_4"/>
    <property type="match status" value="1"/>
</dbReference>
<gene>
    <name evidence="1" type="ORF">A3F51_00315</name>
</gene>
<dbReference type="STRING" id="1802315.A3F51_00315"/>
<dbReference type="AlphaFoldDB" id="A0A1G2N288"/>
<dbReference type="EMBL" id="MHRT01000004">
    <property type="protein sequence ID" value="OHA29499.1"/>
    <property type="molecule type" value="Genomic_DNA"/>
</dbReference>
<evidence type="ECO:0008006" key="3">
    <source>
        <dbReference type="Google" id="ProtNLM"/>
    </source>
</evidence>